<reference evidence="3" key="1">
    <citation type="journal article" date="2019" name="Int. J. Syst. Evol. Microbiol.">
        <title>The Global Catalogue of Microorganisms (GCM) 10K type strain sequencing project: providing services to taxonomists for standard genome sequencing and annotation.</title>
        <authorList>
            <consortium name="The Broad Institute Genomics Platform"/>
            <consortium name="The Broad Institute Genome Sequencing Center for Infectious Disease"/>
            <person name="Wu L."/>
            <person name="Ma J."/>
        </authorList>
    </citation>
    <scope>NUCLEOTIDE SEQUENCE [LARGE SCALE GENOMIC DNA]</scope>
    <source>
        <strain evidence="3">JCM 17841</strain>
    </source>
</reference>
<dbReference type="EMBL" id="BAABGQ010000006">
    <property type="protein sequence ID" value="GAA4500086.1"/>
    <property type="molecule type" value="Genomic_DNA"/>
</dbReference>
<accession>A0ABP8QAG6</accession>
<keyword evidence="1" id="KW-0732">Signal</keyword>
<dbReference type="PROSITE" id="PS51257">
    <property type="entry name" value="PROKAR_LIPOPROTEIN"/>
    <property type="match status" value="1"/>
</dbReference>
<evidence type="ECO:0000313" key="3">
    <source>
        <dbReference type="Proteomes" id="UP001501243"/>
    </source>
</evidence>
<evidence type="ECO:0000313" key="2">
    <source>
        <dbReference type="EMBL" id="GAA4500086.1"/>
    </source>
</evidence>
<dbReference type="RefSeq" id="WP_208131305.1">
    <property type="nucleotide sequence ID" value="NZ_BAABGQ010000006.1"/>
</dbReference>
<sequence>MRWLGLATCLLLSSCLAIIKPIHRFSAENAGPAPDYADSTAWAALPGHYTAAQLRPPGLPRPAPTPADTVADVYIHPTTYFWRLGYWNAPMRLKRLRRFTDRTCLRNQASLFYDAGRLYAPRYRQATLYSFFAPKDPNTQPALDLAYADVKASFEYYLAHYNHGRPFILASHSQGTTHAQRLLHELVDENPKLRKQLIAAYLIGRKVTPHEYKNLPPLRDSLQTGGIIGWNTASSGTDFLPYHGLLVTNPLTWTLDSGAAPASLNRGGVPLTFKRIDPHVTGAQAHRGLLWADAQHPPGYRHLHVPGEKDLSASYHIVDYNLFYLNVRQNARARVRAWVRER</sequence>
<proteinExistence type="predicted"/>
<keyword evidence="3" id="KW-1185">Reference proteome</keyword>
<protein>
    <submittedName>
        <fullName evidence="2">DUF3089 domain-containing protein</fullName>
    </submittedName>
</protein>
<gene>
    <name evidence="2" type="ORF">GCM10023172_19780</name>
</gene>
<dbReference type="Proteomes" id="UP001501243">
    <property type="component" value="Unassembled WGS sequence"/>
</dbReference>
<dbReference type="InterPro" id="IPR021440">
    <property type="entry name" value="DUF3089"/>
</dbReference>
<feature type="signal peptide" evidence="1">
    <location>
        <begin position="1"/>
        <end position="19"/>
    </location>
</feature>
<dbReference type="Pfam" id="PF11288">
    <property type="entry name" value="DUF3089"/>
    <property type="match status" value="1"/>
</dbReference>
<dbReference type="InterPro" id="IPR029058">
    <property type="entry name" value="AB_hydrolase_fold"/>
</dbReference>
<name>A0ABP8QAG6_9BACT</name>
<comment type="caution">
    <text evidence="2">The sequence shown here is derived from an EMBL/GenBank/DDBJ whole genome shotgun (WGS) entry which is preliminary data.</text>
</comment>
<feature type="chain" id="PRO_5046809388" evidence="1">
    <location>
        <begin position="20"/>
        <end position="342"/>
    </location>
</feature>
<dbReference type="SUPFAM" id="SSF53474">
    <property type="entry name" value="alpha/beta-Hydrolases"/>
    <property type="match status" value="1"/>
</dbReference>
<evidence type="ECO:0000256" key="1">
    <source>
        <dbReference type="SAM" id="SignalP"/>
    </source>
</evidence>
<organism evidence="2 3">
    <name type="scientific">Hymenobacter ginsengisoli</name>
    <dbReference type="NCBI Taxonomy" id="1051626"/>
    <lineage>
        <taxon>Bacteria</taxon>
        <taxon>Pseudomonadati</taxon>
        <taxon>Bacteroidota</taxon>
        <taxon>Cytophagia</taxon>
        <taxon>Cytophagales</taxon>
        <taxon>Hymenobacteraceae</taxon>
        <taxon>Hymenobacter</taxon>
    </lineage>
</organism>